<comment type="caution">
    <text evidence="1">The sequence shown here is derived from an EMBL/GenBank/DDBJ whole genome shotgun (WGS) entry which is preliminary data.</text>
</comment>
<sequence length="44" mass="5136">QGKKKLTKEELEEFLILNGIELNNKFKKDLLKEINSSMTEKTLV</sequence>
<proteinExistence type="predicted"/>
<accession>X1KHJ9</accession>
<feature type="non-terminal residue" evidence="1">
    <location>
        <position position="1"/>
    </location>
</feature>
<reference evidence="1" key="1">
    <citation type="journal article" date="2014" name="Front. Microbiol.">
        <title>High frequency of phylogenetically diverse reductive dehalogenase-homologous genes in deep subseafloor sedimentary metagenomes.</title>
        <authorList>
            <person name="Kawai M."/>
            <person name="Futagami T."/>
            <person name="Toyoda A."/>
            <person name="Takaki Y."/>
            <person name="Nishi S."/>
            <person name="Hori S."/>
            <person name="Arai W."/>
            <person name="Tsubouchi T."/>
            <person name="Morono Y."/>
            <person name="Uchiyama I."/>
            <person name="Ito T."/>
            <person name="Fujiyama A."/>
            <person name="Inagaki F."/>
            <person name="Takami H."/>
        </authorList>
    </citation>
    <scope>NUCLEOTIDE SEQUENCE</scope>
    <source>
        <strain evidence="1">Expedition CK06-06</strain>
    </source>
</reference>
<name>X1KHJ9_9ZZZZ</name>
<dbReference type="EMBL" id="BARU01040798">
    <property type="protein sequence ID" value="GAH81538.1"/>
    <property type="molecule type" value="Genomic_DNA"/>
</dbReference>
<evidence type="ECO:0000313" key="1">
    <source>
        <dbReference type="EMBL" id="GAH81538.1"/>
    </source>
</evidence>
<organism evidence="1">
    <name type="scientific">marine sediment metagenome</name>
    <dbReference type="NCBI Taxonomy" id="412755"/>
    <lineage>
        <taxon>unclassified sequences</taxon>
        <taxon>metagenomes</taxon>
        <taxon>ecological metagenomes</taxon>
    </lineage>
</organism>
<protein>
    <submittedName>
        <fullName evidence="1">Uncharacterized protein</fullName>
    </submittedName>
</protein>
<gene>
    <name evidence="1" type="ORF">S03H2_63022</name>
</gene>
<dbReference type="AlphaFoldDB" id="X1KHJ9"/>